<dbReference type="HAMAP" id="MF_04083">
    <property type="entry name" value="HIV_ENV"/>
    <property type="match status" value="1"/>
</dbReference>
<evidence type="ECO:0000256" key="17">
    <source>
        <dbReference type="ARBA" id="ARBA00022804"/>
    </source>
</evidence>
<evidence type="ECO:0000313" key="37">
    <source>
        <dbReference type="EMBL" id="ACD33311.1"/>
    </source>
</evidence>
<evidence type="ECO:0000256" key="34">
    <source>
        <dbReference type="SAM" id="MobiDB-lite"/>
    </source>
</evidence>
<comment type="subunit">
    <text evidence="32">The mature envelope protein (Env) consists of a homotrimer of non-covalently associated gp120-gp41 heterodimers. The resulting complex protrudes from the virus surface as a spike. There seems to be as few as 10 spikes on the average virion. Surface protein gp120 interacts with host CD4, CCR5 and CXCR4. Gp120 also interacts with the C-type lectins CD209/DC-SIGN and CLEC4M/DC-SIGNR (collectively referred to as DC-SIGN(R)). Gp120 and gp41 interact with GalCer. Gp120 interacts with host ITGA4/ITGB7 complex; on CD4+ T-cells, this interaction results in rapid activation of integrin ITGAL/LFA-1, which facilitates efficient cell-to-cell spreading of HIV-1. Gp120 interacts with cell-associated heparan sulfate; this interaction increases virus infectivity on permissive cells and may be involved in infection of CD4- cells.</text>
</comment>
<evidence type="ECO:0000256" key="28">
    <source>
        <dbReference type="ARBA" id="ARBA00023180"/>
    </source>
</evidence>
<dbReference type="InterPro" id="IPR000777">
    <property type="entry name" value="HIV1_Gp120"/>
</dbReference>
<dbReference type="SUPFAM" id="SSF58069">
    <property type="entry name" value="Virus ectodomain"/>
    <property type="match status" value="1"/>
</dbReference>
<evidence type="ECO:0000256" key="13">
    <source>
        <dbReference type="ARBA" id="ARBA00022685"/>
    </source>
</evidence>
<evidence type="ECO:0000256" key="27">
    <source>
        <dbReference type="ARBA" id="ARBA00023157"/>
    </source>
</evidence>
<organismHost>
    <name type="scientific">Homo sapiens</name>
    <name type="common">Human</name>
    <dbReference type="NCBI Taxonomy" id="9606"/>
</organismHost>
<dbReference type="SUPFAM" id="SSF56502">
    <property type="entry name" value="gp120 core"/>
    <property type="match status" value="2"/>
</dbReference>
<evidence type="ECO:0000256" key="19">
    <source>
        <dbReference type="ARBA" id="ARBA00022870"/>
    </source>
</evidence>
<evidence type="ECO:0000256" key="33">
    <source>
        <dbReference type="RuleBase" id="RU363095"/>
    </source>
</evidence>
<evidence type="ECO:0000256" key="21">
    <source>
        <dbReference type="ARBA" id="ARBA00022890"/>
    </source>
</evidence>
<evidence type="ECO:0000256" key="7">
    <source>
        <dbReference type="ARBA" id="ARBA00022506"/>
    </source>
</evidence>
<keyword evidence="31 32" id="KW-1160">Virus entry into host cell</keyword>
<feature type="disulfide bond" evidence="32">
    <location>
        <begin position="225"/>
        <end position="236"/>
    </location>
</feature>
<keyword evidence="7 32" id="KW-1168">Fusion of virus membrane with host membrane</keyword>
<keyword evidence="18 32" id="KW-0946">Virion</keyword>
<comment type="subcellular location">
    <molecule>Surface protein gp120</molecule>
    <subcellularLocation>
        <location evidence="32">Virion membrane</location>
        <topology evidence="32">Peripheral membrane protein</topology>
    </subcellularLocation>
    <subcellularLocation>
        <location evidence="32">Host cell membrane</location>
        <topology evidence="32">Peripheral membrane protein</topology>
    </subcellularLocation>
    <subcellularLocation>
        <location evidence="32">Host endosome membrane</location>
        <topology evidence="32">Single-pass type I membrane protein</topology>
    </subcellularLocation>
    <text evidence="32">The surface protein is not anchored to the viral envelope, but associates with the extravirion surface through its binding to TM. It is probably concentrated at the site of budding and incorporated into the virions possibly by contacts between the cytoplasmic tail of Env and the N-terminus of Gag.</text>
</comment>
<feature type="region of interest" description="Disordered" evidence="34">
    <location>
        <begin position="709"/>
        <end position="736"/>
    </location>
</feature>
<comment type="domain">
    <text evidence="32">The membrane proximal external region (MPER) present in gp41 is a tryptophan-rich region recognized by the antibodies 2F5, Z13, and 4E10. MPER seems to play a role in fusion.</text>
</comment>
<evidence type="ECO:0000256" key="20">
    <source>
        <dbReference type="ARBA" id="ARBA00022879"/>
    </source>
</evidence>
<evidence type="ECO:0000256" key="1">
    <source>
        <dbReference type="ARBA" id="ARBA00004402"/>
    </source>
</evidence>
<dbReference type="InterPro" id="IPR000328">
    <property type="entry name" value="GP41-like"/>
</dbReference>
<feature type="region of interest" description="CD4-binding loop" evidence="32">
    <location>
        <begin position="359"/>
        <end position="369"/>
    </location>
</feature>
<evidence type="ECO:0000256" key="6">
    <source>
        <dbReference type="ARBA" id="ARBA00004650"/>
    </source>
</evidence>
<dbReference type="InterPro" id="IPR036377">
    <property type="entry name" value="Gp120_core_sf"/>
</dbReference>
<evidence type="ECO:0000256" key="18">
    <source>
        <dbReference type="ARBA" id="ARBA00022844"/>
    </source>
</evidence>
<comment type="miscellaneous">
    <text evidence="32">Inhibitors targeting HIV-1 viral envelope proteins are used as antiretroviral drugs. Attachment of virions to the cell surface via non-specific interactions and CD4 binding can be blocked by inhibitors that include cyanovirin-N, cyclotriazadisulfonamide analogs, PRO 2000, TNX 355 and PRO 542. In addition, BMS 806 can block CD4-induced conformational changes. Env interactions with the coreceptor molecules can be targeted by CCR5 antagonists including SCH-D, maraviroc (UK 427857) and aplaviroc (GW 873140), and the CXCR4 antagonist AMD 070. Fusion of viral and cellular membranes can be inhibited by peptides such as enfuvirtide and tifuvirtide (T 1249). Resistance to inhibitors associated with mutations in Env are observed. Most of the time, single mutations confer only a modest reduction in drug susceptibility. Combination of several mutations is usually required to develop a high-level drug resistance.</text>
</comment>
<dbReference type="GO" id="GO:0075512">
    <property type="term" value="P:clathrin-dependent endocytosis of virus by host cell"/>
    <property type="evidence" value="ECO:0007669"/>
    <property type="project" value="UniProtKB-UniRule"/>
</dbReference>
<feature type="lipid moiety-binding region" description="S-palmitoyl cysteine; by host" evidence="32">
    <location>
        <position position="757"/>
    </location>
</feature>
<dbReference type="GO" id="GO:0052031">
    <property type="term" value="P:symbiont-mediated perturbation of host defense response"/>
    <property type="evidence" value="ECO:0007669"/>
    <property type="project" value="UniProtKB-UniRule"/>
</dbReference>
<reference evidence="37" key="1">
    <citation type="journal article" date="2008" name="Proc. Natl. Acad. Sci. U.S.A.">
        <title>Identification and characterization of transmitted and early founder virus envelopes in primary HIV-1 infection.</title>
        <authorList>
            <person name="Keele B.F."/>
            <person name="Giorgi E.E."/>
            <person name="Salazar-Gonzalez J.F."/>
            <person name="Decker J.M."/>
            <person name="Pham K.T."/>
            <person name="Salazar M.G."/>
            <person name="Sun C."/>
            <person name="Grayson T."/>
            <person name="Wang S."/>
            <person name="Li H."/>
            <person name="Wei X."/>
            <person name="Jiang C."/>
            <person name="Kirchherr J.L."/>
            <person name="Gao F."/>
            <person name="Anderson J.A."/>
            <person name="Ping L.H."/>
            <person name="Swanstrom R."/>
            <person name="Tomaras G.D."/>
            <person name="Blattner W.A."/>
            <person name="Goepfert P.A."/>
            <person name="Kilby J.M."/>
            <person name="Saag M.S."/>
            <person name="Delwart E.L."/>
            <person name="Busch M.P."/>
            <person name="Cohen M.S."/>
            <person name="Montefiori D.C."/>
            <person name="Haynes B.F."/>
            <person name="Gaschen B."/>
            <person name="Athreya G.S."/>
            <person name="Lee H.Y."/>
            <person name="Wood N."/>
            <person name="Seoighe C."/>
            <person name="Perelson A.S."/>
            <person name="Bhattacharya T."/>
            <person name="Korber B.T."/>
            <person name="Hahn B.H."/>
            <person name="Shaw G.M."/>
        </authorList>
    </citation>
    <scope>NUCLEOTIDE SEQUENCE</scope>
    <source>
        <strain evidence="37">OLLA_C9</strain>
    </source>
</reference>
<evidence type="ECO:0000256" key="24">
    <source>
        <dbReference type="ARBA" id="ARBA00023054"/>
    </source>
</evidence>
<evidence type="ECO:0000256" key="31">
    <source>
        <dbReference type="ARBA" id="ARBA00023296"/>
    </source>
</evidence>
<dbReference type="GO" id="GO:0016020">
    <property type="term" value="C:membrane"/>
    <property type="evidence" value="ECO:0007669"/>
    <property type="project" value="UniProtKB-UniRule"/>
</dbReference>
<evidence type="ECO:0000256" key="23">
    <source>
        <dbReference type="ARBA" id="ARBA00023046"/>
    </source>
</evidence>
<feature type="chain" id="PRO_5023447003" description="Envelope glycoprotein gp160" evidence="32">
    <location>
        <begin position="33"/>
        <end position="849"/>
    </location>
</feature>
<keyword evidence="17 32" id="KW-1161">Viral attachment to host cell</keyword>
<evidence type="ECO:0000256" key="9">
    <source>
        <dbReference type="ARBA" id="ARBA00022511"/>
    </source>
</evidence>
<feature type="disulfide bond" evidence="32">
    <location>
        <begin position="591"/>
        <end position="597"/>
    </location>
</feature>
<evidence type="ECO:0000256" key="14">
    <source>
        <dbReference type="ARBA" id="ARBA00022692"/>
    </source>
</evidence>
<keyword evidence="19 32" id="KW-1043">Host membrane</keyword>
<keyword evidence="16 32" id="KW-0732">Signal</keyword>
<dbReference type="InterPro" id="IPR037527">
    <property type="entry name" value="Gp160"/>
</dbReference>
<dbReference type="GO" id="GO:0019031">
    <property type="term" value="C:viral envelope"/>
    <property type="evidence" value="ECO:0007669"/>
    <property type="project" value="UniProtKB-KW"/>
</dbReference>
<keyword evidence="22 32" id="KW-1133">Transmembrane helix</keyword>
<comment type="caution">
    <text evidence="32">Lacks conserved residue(s) required for the propagation of feature annotation.</text>
</comment>
<keyword evidence="30 32" id="KW-0449">Lipoprotein</keyword>
<dbReference type="GO" id="GO:0019064">
    <property type="term" value="P:fusion of virus membrane with host plasma membrane"/>
    <property type="evidence" value="ECO:0007669"/>
    <property type="project" value="UniProtKB-UniRule"/>
</dbReference>
<feature type="region of interest" description="Fusion peptide" evidence="32">
    <location>
        <begin position="505"/>
        <end position="525"/>
    </location>
</feature>
<comment type="PTM">
    <text evidence="32">Specific enzymatic cleavages in vivo yield mature proteins. Envelope glycoproteins are synthesized as a inactive precursor that is heavily N-glycosylated and processed likely by host cell furin in the Golgi to yield the mature SU and TM proteins. The cleavage site between SU and TM requires the minimal sequence [KR]-X-[KR]-R. About 2 of the 9 disulfide bonds of gp41 are reduced by P4HB/PDI, following binding to CD4 receptor.</text>
</comment>
<evidence type="ECO:0000256" key="32">
    <source>
        <dbReference type="HAMAP-Rule" id="MF_04083"/>
    </source>
</evidence>
<keyword evidence="24 32" id="KW-0175">Coiled coil</keyword>
<keyword evidence="29 32" id="KW-0899">Viral immunoevasion</keyword>
<evidence type="ECO:0000256" key="29">
    <source>
        <dbReference type="ARBA" id="ARBA00023280"/>
    </source>
</evidence>
<evidence type="ECO:0000256" key="30">
    <source>
        <dbReference type="ARBA" id="ARBA00023288"/>
    </source>
</evidence>
<gene>
    <name evidence="32 37" type="primary">env</name>
</gene>
<accession>B2YQB6</accession>
<keyword evidence="14 32" id="KW-0812">Transmembrane</keyword>
<feature type="disulfide bond" evidence="32">
    <location>
        <begin position="215"/>
        <end position="244"/>
    </location>
</feature>
<dbReference type="GO" id="GO:0039654">
    <property type="term" value="P:fusion of virus membrane with host endosome membrane"/>
    <property type="evidence" value="ECO:0007669"/>
    <property type="project" value="UniProtKB-UniRule"/>
</dbReference>
<proteinExistence type="inferred from homology"/>
<dbReference type="FunFam" id="1.10.287.210:FF:000001">
    <property type="entry name" value="Envelope glycoprotein gp160"/>
    <property type="match status" value="1"/>
</dbReference>
<dbReference type="Pfam" id="PF00516">
    <property type="entry name" value="GP120"/>
    <property type="match status" value="1"/>
</dbReference>
<feature type="short sequence motif" description="Di-leucine internalization motif" evidence="32">
    <location>
        <begin position="848"/>
        <end position="849"/>
    </location>
</feature>
<feature type="transmembrane region" description="Helical" evidence="33">
    <location>
        <begin position="671"/>
        <end position="698"/>
    </location>
</feature>
<feature type="domain" description="Retroviral envelope protein GP41-like" evidence="36">
    <location>
        <begin position="523"/>
        <end position="712"/>
    </location>
</feature>
<evidence type="ECO:0000256" key="8">
    <source>
        <dbReference type="ARBA" id="ARBA00022510"/>
    </source>
</evidence>
<feature type="coiled-coil region" evidence="32">
    <location>
        <begin position="626"/>
        <end position="660"/>
    </location>
</feature>
<feature type="region of interest" description="MPER; binding to GalCer" evidence="32">
    <location>
        <begin position="655"/>
        <end position="676"/>
    </location>
</feature>
<keyword evidence="13 32" id="KW-0165">Cleavage on pair of basic residues</keyword>
<dbReference type="FunFam" id="2.170.40.20:FF:000004">
    <property type="entry name" value="Envelope glycoprotein gp160"/>
    <property type="match status" value="1"/>
</dbReference>
<dbReference type="FunFam" id="2.170.40.20:FF:000003">
    <property type="entry name" value="Envelope glycoprotein gp160"/>
    <property type="match status" value="1"/>
</dbReference>
<dbReference type="Gene3D" id="1.10.287.210">
    <property type="match status" value="1"/>
</dbReference>
<feature type="lipid moiety-binding region" description="S-palmitoyl cysteine; by host" evidence="32">
    <location>
        <position position="830"/>
    </location>
</feature>
<comment type="subcellular location">
    <subcellularLocation>
        <location evidence="3">Host cell membrane</location>
        <topology evidence="3">Peripheral membrane protein</topology>
    </subcellularLocation>
    <subcellularLocation>
        <location evidence="1">Host cell membrane</location>
        <topology evidence="1">Single-pass type I membrane protein</topology>
    </subcellularLocation>
    <subcellularLocation>
        <location evidence="2">Host endosome membrane</location>
        <topology evidence="2">Peripheral membrane protein</topology>
    </subcellularLocation>
    <subcellularLocation>
        <location evidence="5">Host endosome membrane</location>
        <topology evidence="5">Single-pass type I membrane protein</topology>
    </subcellularLocation>
    <subcellularLocation>
        <location evidence="6">Virion membrane</location>
        <topology evidence="6">Peripheral membrane protein</topology>
    </subcellularLocation>
    <subcellularLocation>
        <location evidence="4">Virion membrane</location>
        <topology evidence="4">Single-pass type I membrane protein</topology>
    </subcellularLocation>
</comment>
<feature type="topological domain" description="Cytoplasmic" evidence="32">
    <location>
        <begin position="699"/>
        <end position="849"/>
    </location>
</feature>
<sequence length="849" mass="96525">MRVMGIRKNYQDLWKWGTMLLGLLMICSAAQQQMWVTVYYGVPVWKEANTTLFCASDAKAYDTEAHNVWATHACVPTDPNPQEVVLNMTENFNMWKNNMVEQMHEDIISLWDQSLKPCVKLTPLCVTLNCTNATGGNTTSPEIKNCTFNTTTSMTNKMQKQNALFNRLDIVPIDNDSANKTNNNITEYRLISCNTSVITQACPKVSFEPIPIHYCAPAGFAILKCNDKKFNGKGPCTNVSTVQCTHGIKPVVSTQLLLNGSLAEEEIIIRSENFSNNAKTIIVQLNVSVEINCTRPNNNTRRSIHMGPGKTYYATGDIIGDIRKAHCNISREKWNKTLEQVGIKLREQFNNKTIVFTHSSGGDLEIVMHSFNCGGEFFYCNTTGLFNGTWNGTSTWNGTANENITLPCRIKQIINMWQEVGKAMYAPPIRGQINCSSKITGLLLTRDGGHHNGSNNDTEIFRPGGGDMRDNWRSELYKYKVVRIEPLGVAPTRAKRRVVQREKRAVGMGALFLGFLGAAGSTMGAASLTLTVQARQLLSGIVQQQNNLLRAIDAQQHLLQLTVWGIKQLQARVLAVERYLRDQQLLGIWGCSGKLICTTAVPWNISWSNKTYDQIWDNMTWMQWEKEIDNYTNIIYGLIEESQNQQEKNEKDLLELDKWSNLWNWFDISYWLWYIKIFIMIVGGLIGLRIVFAVLSIVNRVRQGYSPLSFQTHLPTPRGPDRPDGTEEEGGERDRDGSRRLVHGFLALVWDDLRSLCLFSYHRLRDLLLIVTRVVELLGRRGWEILKYWWNLLQYWSRELKNSAISLLNTTAIVVAEGTDRVIEIVQRVCRAILHIPRRVRQGLERALL</sequence>
<dbReference type="GO" id="GO:0020002">
    <property type="term" value="C:host cell plasma membrane"/>
    <property type="evidence" value="ECO:0007669"/>
    <property type="project" value="UniProtKB-SubCell"/>
</dbReference>
<evidence type="ECO:0000256" key="3">
    <source>
        <dbReference type="ARBA" id="ARBA00004505"/>
    </source>
</evidence>
<comment type="function">
    <text evidence="32">Surface protein gp120: Attaches the virus to the host lymphoid cell by binding to the primary receptor CD4. This interaction induces a structural rearrangement creating a high affinity binding site for a chemokine coreceptor like CXCR4 and/or CCR5. Acts as a ligand for CD209/DC-SIGN and CLEC4M/DC-SIGNR, which are respectively found on dendritic cells (DCs), and on endothelial cells of liver sinusoids and lymph node sinuses. These interactions allow capture of viral particles at mucosal surfaces by these cells and subsequent transmission to permissive cells. HIV subverts the migration properties of dendritic cells to gain access to CD4+ T-cells in lymph nodes. Virus transmission to permissive T-cells occurs either in trans (without DCs infection, through viral capture and transmission), or in cis (following DCs productive infection, through the usual CD4-gp120 interaction), thereby inducing a robust infection. In trans infection, bound virions remain infectious over days and it is proposed that they are not degraded, but protected in non-lysosomal acidic organelles within the DCs close to the cell membrane thus contributing to the viral infectious potential during DCs' migration from the periphery to the lymphoid tissues. On arrival at lymphoid tissues, intact virions recycle back to DCs' cell surface allowing virus transmission to CD4+ T-cells.</text>
</comment>
<evidence type="ECO:0000256" key="11">
    <source>
        <dbReference type="ARBA" id="ARBA00022581"/>
    </source>
</evidence>
<evidence type="ECO:0000256" key="5">
    <source>
        <dbReference type="ARBA" id="ARBA00004578"/>
    </source>
</evidence>
<dbReference type="GO" id="GO:0019062">
    <property type="term" value="P:virion attachment to host cell"/>
    <property type="evidence" value="ECO:0007669"/>
    <property type="project" value="UniProtKB-UniRule"/>
</dbReference>
<dbReference type="Gene3D" id="1.20.5.490">
    <property type="entry name" value="Single helix bin"/>
    <property type="match status" value="1"/>
</dbReference>
<keyword evidence="20 32" id="KW-0261">Viral envelope protein</keyword>
<comment type="domain">
    <text evidence="32 33">The 17 amino acids long immunosuppressive region is present in many retroviral envelope proteins. Synthetic peptides derived from this relatively conserved sequence inhibit immune function in vitro and in vivo.</text>
</comment>
<feature type="short sequence motif" description="YXXL motif; contains endocytosis signal" evidence="32">
    <location>
        <begin position="705"/>
        <end position="708"/>
    </location>
</feature>
<comment type="subcellular location">
    <molecule>Transmembrane protein gp41</molecule>
    <subcellularLocation>
        <location evidence="32">Virion membrane</location>
        <topology evidence="32">Single-pass type I membrane protein</topology>
    </subcellularLocation>
    <subcellularLocation>
        <location evidence="32">Host cell membrane</location>
        <topology evidence="32">Single-pass type I membrane protein</topology>
    </subcellularLocation>
    <subcellularLocation>
        <location evidence="32">Host endosome membrane</location>
        <topology evidence="32">Single-pass type I membrane protein</topology>
    </subcellularLocation>
    <text evidence="32">It is probably concentrated at the site of budding and incorporated into the virions possibly by contacts between the cytoplasmic tail of Env and the N-terminus of Gag.</text>
</comment>
<dbReference type="Pfam" id="PF00517">
    <property type="entry name" value="GP41"/>
    <property type="match status" value="1"/>
</dbReference>
<feature type="domain" description="Human immunodeficiency virus 1 envelope glycoprotein Gp120" evidence="35">
    <location>
        <begin position="138"/>
        <end position="504"/>
    </location>
</feature>
<dbReference type="EMBL" id="EU578249">
    <property type="protein sequence ID" value="ACD33311.1"/>
    <property type="molecule type" value="Genomic_RNA"/>
</dbReference>
<evidence type="ECO:0000256" key="12">
    <source>
        <dbReference type="ARBA" id="ARBA00022595"/>
    </source>
</evidence>
<keyword evidence="27 32" id="KW-1015">Disulfide bond</keyword>
<evidence type="ECO:0000256" key="26">
    <source>
        <dbReference type="ARBA" id="ARBA00023139"/>
    </source>
</evidence>
<keyword evidence="26 32" id="KW-0564">Palmitate</keyword>
<evidence type="ECO:0000259" key="36">
    <source>
        <dbReference type="Pfam" id="PF00517"/>
    </source>
</evidence>
<comment type="domain">
    <text evidence="32">The YXXL motif is involved in determining the exact site of viral release at the surface of infected mononuclear cells and promotes endocytosis. YXXL and di-leucine endocytosis motifs interact directly or indirectly with the clathrin adapter complexes, opperate independently, and their activities are not additive.</text>
</comment>
<feature type="chain" id="PRO_5023447002" description="Transmembrane protein gp41" evidence="32">
    <location>
        <begin position="505"/>
        <end position="849"/>
    </location>
</feature>
<evidence type="ECO:0000256" key="4">
    <source>
        <dbReference type="ARBA" id="ARBA00004563"/>
    </source>
</evidence>
<dbReference type="GO" id="GO:1903911">
    <property type="term" value="P:positive regulation of receptor clustering"/>
    <property type="evidence" value="ECO:0007669"/>
    <property type="project" value="UniProtKB-UniRule"/>
</dbReference>
<keyword evidence="10 32" id="KW-1165">Clathrin-mediated endocytosis of virus by host</keyword>
<keyword evidence="15 32" id="KW-0053">Apoptosis</keyword>
<dbReference type="CDD" id="cd09909">
    <property type="entry name" value="HIV-1-like_HR1-HR2"/>
    <property type="match status" value="1"/>
</dbReference>
<dbReference type="GO" id="GO:0055036">
    <property type="term" value="C:virion membrane"/>
    <property type="evidence" value="ECO:0007669"/>
    <property type="project" value="UniProtKB-SubCell"/>
</dbReference>
<dbReference type="GO" id="GO:0044175">
    <property type="term" value="C:host cell endosome membrane"/>
    <property type="evidence" value="ECO:0007669"/>
    <property type="project" value="UniProtKB-SubCell"/>
</dbReference>
<keyword evidence="8 32" id="KW-1170">Fusion of virus membrane with host endosomal membrane</keyword>
<comment type="domain">
    <text evidence="32">Some of the most genetically diverse regions of the viral genome are present in Env. They are called variable regions 1 through 5 (V1 through V5). Coreceptor usage of gp120 is determined mainly by the primary structure of the third variable region (V3) in the outer domain of gp120. The sequence of V3 determines which coreceptor, CCR5 and/or CXCR4 (corresponding to R5/macrophage, X4/T cell and R5X4/T cell and macrophage tropism), is used to trigger the fusion potential of the Env complex, and hence which cells the virus can infect. Binding to CCR5 involves a region adjacent in addition to V3.</text>
</comment>
<keyword evidence="9 32" id="KW-1032">Host cell membrane</keyword>
<evidence type="ECO:0000256" key="15">
    <source>
        <dbReference type="ARBA" id="ARBA00022703"/>
    </source>
</evidence>
<keyword evidence="21 32" id="KW-1164">Virus endocytosis by host</keyword>
<comment type="similarity">
    <text evidence="32">Belongs to the HIV-1 env protein family.</text>
</comment>
<reference evidence="37" key="2">
    <citation type="submission" date="2008-03" db="EMBL/GenBank/DDBJ databases">
        <authorList>
            <person name="Salazar-Gonzalez J."/>
        </authorList>
    </citation>
    <scope>NUCLEOTIDE SEQUENCE</scope>
    <source>
        <strain evidence="37">OLLA_C9</strain>
    </source>
</reference>
<comment type="miscellaneous">
    <text evidence="32">HIV-1 lineages are divided in three main groups, M (for Major), O (for Outlier), and N (for New, or Non-M, Non-O). The vast majority of strains found worldwide belong to the group M. Group O seems to be endemic to and largely confined to Cameroon and neighboring countries in West Central Africa, where these viruses represent a small minority of HIV-1 strains. The group N is represented by a limited number of isolates from Cameroonian persons. The group M is further subdivided in 9 clades or subtypes (A to D, F to H, J and K).</text>
</comment>
<evidence type="ECO:0000256" key="25">
    <source>
        <dbReference type="ARBA" id="ARBA00023136"/>
    </source>
</evidence>
<comment type="function">
    <text evidence="32">Transmembrane protein gp41: Acts as a class I viral fusion protein. Under the current model, the protein has at least 3 conformational states: pre-fusion native state, pre-hairpin intermediate state, and post-fusion hairpin state. During fusion of viral and target intracellular membranes, the coiled coil regions (heptad repeats) assume a trimer-of-hairpins structure, positioning the fusion peptide in close proximity to the C-terminal region of the ectodomain. The formation of this structure appears to drive apposition and subsequent fusion of viral and target cell membranes. Complete fusion occurs in host cell endosomes and is dynamin-dependent, however some lipid transfer might occur at the plasma membrane. The virus undergoes clathrin-dependent internalization long before endosomal fusion, thus minimizing the surface exposure of conserved viral epitopes during fusion and reducing the efficacy of inhibitors targeting these epitopes. Membranes fusion leads to delivery of the nucleocapsid into the cytoplasm.</text>
</comment>
<comment type="domain">
    <text evidence="32">The CD4-binding region is targeted by the antibody b12.</text>
</comment>
<evidence type="ECO:0000256" key="10">
    <source>
        <dbReference type="ARBA" id="ARBA00022570"/>
    </source>
</evidence>
<protein>
    <recommendedName>
        <fullName evidence="32">Envelope glycoprotein gp160</fullName>
    </recommendedName>
    <alternativeName>
        <fullName evidence="32">Env polyprotein</fullName>
    </alternativeName>
    <component>
        <recommendedName>
            <fullName evidence="32">Surface protein gp120</fullName>
            <shortName evidence="32">SU</shortName>
        </recommendedName>
        <alternativeName>
            <fullName evidence="32">Glycoprotein 120</fullName>
            <shortName evidence="32">gp120</shortName>
        </alternativeName>
    </component>
    <component>
        <recommendedName>
            <fullName evidence="32">Transmembrane protein gp41</fullName>
            <shortName evidence="32">TM</shortName>
        </recommendedName>
        <alternativeName>
            <fullName evidence="32">Glycoprotein 41</fullName>
            <shortName evidence="32">gp41</shortName>
        </alternativeName>
    </component>
</protein>
<dbReference type="GO" id="GO:0019082">
    <property type="term" value="P:viral protein processing"/>
    <property type="evidence" value="ECO:0007669"/>
    <property type="project" value="UniProtKB-UniRule"/>
</dbReference>
<feature type="site" description="Cleavage; by host furin" evidence="32">
    <location>
        <begin position="504"/>
        <end position="505"/>
    </location>
</feature>
<keyword evidence="12 32" id="KW-1162">Viral penetration into host cytoplasm</keyword>
<feature type="disulfide bond" evidence="32">
    <location>
        <begin position="54"/>
        <end position="74"/>
    </location>
</feature>
<comment type="PTM">
    <text evidence="32">Highly glycosylated by host. The high number of glycan on the protein is reffered to as 'glycan shield' because it contributes to hide protein sequence from adaptive immune system.</text>
</comment>
<dbReference type="GO" id="GO:0005198">
    <property type="term" value="F:structural molecule activity"/>
    <property type="evidence" value="ECO:0007669"/>
    <property type="project" value="UniProtKB-UniRule"/>
</dbReference>
<keyword evidence="11 32" id="KW-0945">Host-virus interaction</keyword>
<dbReference type="Gene3D" id="2.170.40.20">
    <property type="entry name" value="Human immunodeficiency virus 1, Gp160, envelope glycoprotein"/>
    <property type="match status" value="2"/>
</dbReference>
<keyword evidence="28 32" id="KW-0325">Glycoprotein</keyword>
<keyword evidence="25 32" id="KW-0472">Membrane</keyword>
<keyword evidence="23 32" id="KW-1039">Host endosome</keyword>
<comment type="function">
    <text evidence="32">Envelope glycoprotein gp160: Oligomerizes in the host endoplasmic reticulum into predominantly trimers. In a second time, gp160 transits in the host Golgi, where glycosylation is completed. The precursor is then proteolytically cleaved in the trans-Golgi and thereby activated by cellular furin or furin-like proteases to produce gp120 and gp41.</text>
</comment>
<organism evidence="37">
    <name type="scientific">Human immunodeficiency virus type 1</name>
    <name type="common">HIV-1</name>
    <dbReference type="NCBI Taxonomy" id="11676"/>
    <lineage>
        <taxon>Viruses</taxon>
        <taxon>Riboviria</taxon>
        <taxon>Pararnavirae</taxon>
        <taxon>Artverviricota</taxon>
        <taxon>Revtraviricetes</taxon>
        <taxon>Ortervirales</taxon>
        <taxon>Retroviridae</taxon>
        <taxon>Orthoretrovirinae</taxon>
        <taxon>Lentivirus</taxon>
        <taxon>Lentivirus humimdef1</taxon>
    </lineage>
</organism>
<dbReference type="GO" id="GO:1903908">
    <property type="term" value="P:positive regulation of plasma membrane raft polarization"/>
    <property type="evidence" value="ECO:0007669"/>
    <property type="project" value="UniProtKB-UniRule"/>
</dbReference>
<evidence type="ECO:0000256" key="22">
    <source>
        <dbReference type="ARBA" id="ARBA00022989"/>
    </source>
</evidence>
<comment type="PTM">
    <text evidence="32">Palmitoylation of the transmembrane protein and of Env polyprotein (prior to its proteolytic cleavage) is essential for their association with host cell membrane lipid rafts. Palmitoylation is therefore required for envelope trafficking to classical lipid rafts, but not for viral replication.</text>
</comment>
<feature type="region of interest" description="Immunosuppression" evidence="32">
    <location>
        <begin position="567"/>
        <end position="585"/>
    </location>
</feature>
<evidence type="ECO:0000256" key="16">
    <source>
        <dbReference type="ARBA" id="ARBA00022729"/>
    </source>
</evidence>
<name>B2YQB6_HV1</name>
<evidence type="ECO:0000256" key="2">
    <source>
        <dbReference type="ARBA" id="ARBA00004433"/>
    </source>
</evidence>
<evidence type="ECO:0000259" key="35">
    <source>
        <dbReference type="Pfam" id="PF00516"/>
    </source>
</evidence>